<reference evidence="3" key="1">
    <citation type="journal article" date="2019" name="Curr. Biol.">
        <title>Genome Sequence of Striga asiatica Provides Insight into the Evolution of Plant Parasitism.</title>
        <authorList>
            <person name="Yoshida S."/>
            <person name="Kim S."/>
            <person name="Wafula E.K."/>
            <person name="Tanskanen J."/>
            <person name="Kim Y.M."/>
            <person name="Honaas L."/>
            <person name="Yang Z."/>
            <person name="Spallek T."/>
            <person name="Conn C.E."/>
            <person name="Ichihashi Y."/>
            <person name="Cheong K."/>
            <person name="Cui S."/>
            <person name="Der J.P."/>
            <person name="Gundlach H."/>
            <person name="Jiao Y."/>
            <person name="Hori C."/>
            <person name="Ishida J.K."/>
            <person name="Kasahara H."/>
            <person name="Kiba T."/>
            <person name="Kim M.S."/>
            <person name="Koo N."/>
            <person name="Laohavisit A."/>
            <person name="Lee Y.H."/>
            <person name="Lumba S."/>
            <person name="McCourt P."/>
            <person name="Mortimer J.C."/>
            <person name="Mutuku J.M."/>
            <person name="Nomura T."/>
            <person name="Sasaki-Sekimoto Y."/>
            <person name="Seto Y."/>
            <person name="Wang Y."/>
            <person name="Wakatake T."/>
            <person name="Sakakibara H."/>
            <person name="Demura T."/>
            <person name="Yamaguchi S."/>
            <person name="Yoneyama K."/>
            <person name="Manabe R.I."/>
            <person name="Nelson D.C."/>
            <person name="Schulman A.H."/>
            <person name="Timko M.P."/>
            <person name="dePamphilis C.W."/>
            <person name="Choi D."/>
            <person name="Shirasu K."/>
        </authorList>
    </citation>
    <scope>NUCLEOTIDE SEQUENCE [LARGE SCALE GENOMIC DNA]</scope>
    <source>
        <strain evidence="3">cv. UVA1</strain>
    </source>
</reference>
<feature type="domain" description="C2" evidence="1">
    <location>
        <begin position="2"/>
        <end position="96"/>
    </location>
</feature>
<dbReference type="InterPro" id="IPR035892">
    <property type="entry name" value="C2_domain_sf"/>
</dbReference>
<comment type="caution">
    <text evidence="2">The sequence shown here is derived from an EMBL/GenBank/DDBJ whole genome shotgun (WGS) entry which is preliminary data.</text>
</comment>
<name>A0A5A7Q4H0_STRAF</name>
<evidence type="ECO:0000259" key="1">
    <source>
        <dbReference type="SMART" id="SM00239"/>
    </source>
</evidence>
<protein>
    <submittedName>
        <fullName evidence="2">BON association protein 1</fullName>
    </submittedName>
</protein>
<gene>
    <name evidence="2" type="ORF">STAS_16711</name>
</gene>
<proteinExistence type="predicted"/>
<evidence type="ECO:0000313" key="3">
    <source>
        <dbReference type="Proteomes" id="UP000325081"/>
    </source>
</evidence>
<keyword evidence="3" id="KW-1185">Reference proteome</keyword>
<sequence>MSIEVTVISAEGLQSSRKQPVKKNSFVLIRSDPFTSRSTDVDRDGGSYPFCNQKLTMELPENARFITVEAHAGGQAIGAANIPVEDFTGGHLPENYLSFLSYRLMDGGGGKNGIVNVSVKVNGRSKGGLMGRRPVGVVKAETADFLL</sequence>
<dbReference type="EMBL" id="BKCP01005816">
    <property type="protein sequence ID" value="GER40059.1"/>
    <property type="molecule type" value="Genomic_DNA"/>
</dbReference>
<evidence type="ECO:0000313" key="2">
    <source>
        <dbReference type="EMBL" id="GER40059.1"/>
    </source>
</evidence>
<dbReference type="SMART" id="SM00239">
    <property type="entry name" value="C2"/>
    <property type="match status" value="1"/>
</dbReference>
<dbReference type="SUPFAM" id="SSF49562">
    <property type="entry name" value="C2 domain (Calcium/lipid-binding domain, CaLB)"/>
    <property type="match status" value="1"/>
</dbReference>
<dbReference type="AlphaFoldDB" id="A0A5A7Q4H0"/>
<dbReference type="PANTHER" id="PTHR32246">
    <property type="entry name" value="INGRESSION PROTEIN FIC1"/>
    <property type="match status" value="1"/>
</dbReference>
<dbReference type="Proteomes" id="UP000325081">
    <property type="component" value="Unassembled WGS sequence"/>
</dbReference>
<dbReference type="CDD" id="cd04051">
    <property type="entry name" value="C2_SRC2_like"/>
    <property type="match status" value="1"/>
</dbReference>
<dbReference type="InterPro" id="IPR044750">
    <property type="entry name" value="C2_SRC2/BAP"/>
</dbReference>
<organism evidence="2 3">
    <name type="scientific">Striga asiatica</name>
    <name type="common">Asiatic witchweed</name>
    <name type="synonym">Buchnera asiatica</name>
    <dbReference type="NCBI Taxonomy" id="4170"/>
    <lineage>
        <taxon>Eukaryota</taxon>
        <taxon>Viridiplantae</taxon>
        <taxon>Streptophyta</taxon>
        <taxon>Embryophyta</taxon>
        <taxon>Tracheophyta</taxon>
        <taxon>Spermatophyta</taxon>
        <taxon>Magnoliopsida</taxon>
        <taxon>eudicotyledons</taxon>
        <taxon>Gunneridae</taxon>
        <taxon>Pentapetalae</taxon>
        <taxon>asterids</taxon>
        <taxon>lamiids</taxon>
        <taxon>Lamiales</taxon>
        <taxon>Orobanchaceae</taxon>
        <taxon>Buchnereae</taxon>
        <taxon>Striga</taxon>
    </lineage>
</organism>
<dbReference type="OrthoDB" id="884464at2759"/>
<accession>A0A5A7Q4H0</accession>
<dbReference type="GO" id="GO:0006952">
    <property type="term" value="P:defense response"/>
    <property type="evidence" value="ECO:0007669"/>
    <property type="project" value="InterPro"/>
</dbReference>
<dbReference type="PANTHER" id="PTHR32246:SF17">
    <property type="entry name" value="BON1-ASSOCIATED PROTEIN 2"/>
    <property type="match status" value="1"/>
</dbReference>
<dbReference type="InterPro" id="IPR000008">
    <property type="entry name" value="C2_dom"/>
</dbReference>